<keyword evidence="11 13" id="KW-0687">Ribonucleoprotein</keyword>
<evidence type="ECO:0000259" key="14">
    <source>
        <dbReference type="PROSITE" id="PS00300"/>
    </source>
</evidence>
<name>A0A8J4V8X3_9MYCE</name>
<evidence type="ECO:0000256" key="3">
    <source>
        <dbReference type="ARBA" id="ARBA00005450"/>
    </source>
</evidence>
<gene>
    <name evidence="15" type="ORF">CYY_000418</name>
</gene>
<dbReference type="GO" id="GO:0005525">
    <property type="term" value="F:GTP binding"/>
    <property type="evidence" value="ECO:0007669"/>
    <property type="project" value="UniProtKB-UniRule"/>
</dbReference>
<comment type="subcellular location">
    <subcellularLocation>
        <location evidence="2 13">Cytoplasm</location>
    </subcellularLocation>
    <subcellularLocation>
        <location evidence="1">Endoplasmic reticulum</location>
    </subcellularLocation>
</comment>
<feature type="domain" description="SRP54-type proteins GTP-binding" evidence="14">
    <location>
        <begin position="269"/>
        <end position="282"/>
    </location>
</feature>
<dbReference type="InterPro" id="IPR000897">
    <property type="entry name" value="SRP54_GTPase_dom"/>
</dbReference>
<sequence>MVLGDLGNQISSALAAMSNTTIINEETVNNLLKEVGNALSKADVSMNLIIQMRKNIKDKIKLDQMAAGLNKKKIIREVVFEELIKLLDPGVPAWKPVKGKPNVVMFVGLQGAGKTTSVTKLAFFYKSKGWNTAMVCADTFRAGAFDQLRHNATKAGIPYYGSEEVKDPVMVAKKGVEIFKKEGAEIIIVDTSGRHKQDNELFEEMKQIETSIKPDNVIFVMDSSIGQAAYEQATAFKTSVKVGSIIITKMDGNSKGGGAISGVAATKSPIIFIGTGEHIPNLELFNAQTFVSKLLGYGDLSGMFNKIQEVIPEDSQSLKEIASGKFTLRSMQAQFQQILKLGPIDQFIGMIPGMNNMPQLQGNEGNLKLKAYINIMDSMSEKELDGKKPINQKRMLSLAQGSGRHPREIYELLEQYKAFEKMIGTKGPGGFSNLANMASKGGVPNAKNLQQLANMVPPGLMKQMASGGGMANILNSLKGMKGMGDLSKMMGGAGGGGGGFPSGFGLD</sequence>
<evidence type="ECO:0000256" key="4">
    <source>
        <dbReference type="ARBA" id="ARBA00022490"/>
    </source>
</evidence>
<dbReference type="PANTHER" id="PTHR11564">
    <property type="entry name" value="SIGNAL RECOGNITION PARTICLE 54K PROTEIN SRP54"/>
    <property type="match status" value="1"/>
</dbReference>
<comment type="function">
    <text evidence="13">Component of the signal recognition particle (SRP) complex, a ribonucleoprotein complex that mediates the cotranslational targeting of secretory and membrane proteins to the endoplasmic reticulum (ER).</text>
</comment>
<dbReference type="InterPro" id="IPR004125">
    <property type="entry name" value="Signal_recog_particle_SRP54_M"/>
</dbReference>
<dbReference type="GO" id="GO:0005786">
    <property type="term" value="C:signal recognition particle, endoplasmic reticulum targeting"/>
    <property type="evidence" value="ECO:0007669"/>
    <property type="project" value="UniProtKB-UniRule"/>
</dbReference>
<dbReference type="Pfam" id="PF02978">
    <property type="entry name" value="SRP_SPB"/>
    <property type="match status" value="1"/>
</dbReference>
<evidence type="ECO:0000256" key="11">
    <source>
        <dbReference type="ARBA" id="ARBA00023274"/>
    </source>
</evidence>
<evidence type="ECO:0000256" key="1">
    <source>
        <dbReference type="ARBA" id="ARBA00004240"/>
    </source>
</evidence>
<keyword evidence="9 13" id="KW-0342">GTP-binding</keyword>
<evidence type="ECO:0000313" key="15">
    <source>
        <dbReference type="EMBL" id="KAF2078227.1"/>
    </source>
</evidence>
<dbReference type="GO" id="GO:0003924">
    <property type="term" value="F:GTPase activity"/>
    <property type="evidence" value="ECO:0007669"/>
    <property type="project" value="UniProtKB-UniRule"/>
</dbReference>
<dbReference type="Proteomes" id="UP000695562">
    <property type="component" value="Unassembled WGS sequence"/>
</dbReference>
<comment type="domain">
    <text evidence="13">The NG domain, also named G domain, is a special guanosine triphosphatase (GTPase) domain, which binds GTP and forms a guanosine 5'-triphosphate (GTP)-dependent complex with a homologous NG domain in the SRP receptor subunit SRPRA. The two NG domains undergo cooperative rearrangements upon their assembly, which culminate in the reciprocal activation of the GTPase activity of one another. SRP receptor compaction upon binding with cargo-loaded SRP and GTPase rearrangement drive SRP-mediated cotranslational protein translocation into the ER.</text>
</comment>
<evidence type="ECO:0000256" key="13">
    <source>
        <dbReference type="RuleBase" id="RU364034"/>
    </source>
</evidence>
<dbReference type="SUPFAM" id="SSF47446">
    <property type="entry name" value="Signal peptide-binding domain"/>
    <property type="match status" value="1"/>
</dbReference>
<accession>A0A8J4V8X3</accession>
<dbReference type="AlphaFoldDB" id="A0A8J4V8X3"/>
<dbReference type="InterPro" id="IPR022941">
    <property type="entry name" value="SRP54"/>
</dbReference>
<evidence type="ECO:0000256" key="12">
    <source>
        <dbReference type="ARBA" id="ARBA00048157"/>
    </source>
</evidence>
<evidence type="ECO:0000256" key="6">
    <source>
        <dbReference type="ARBA" id="ARBA00022801"/>
    </source>
</evidence>
<evidence type="ECO:0000313" key="16">
    <source>
        <dbReference type="Proteomes" id="UP000695562"/>
    </source>
</evidence>
<dbReference type="SUPFAM" id="SSF47364">
    <property type="entry name" value="Domain of the SRP/SRP receptor G-proteins"/>
    <property type="match status" value="1"/>
</dbReference>
<dbReference type="Gene3D" id="1.10.260.30">
    <property type="entry name" value="Signal recognition particle, SRP54 subunit, M-domain"/>
    <property type="match status" value="1"/>
</dbReference>
<dbReference type="SMART" id="SM00962">
    <property type="entry name" value="SRP54"/>
    <property type="match status" value="1"/>
</dbReference>
<keyword evidence="6" id="KW-0378">Hydrolase</keyword>
<reference evidence="15" key="1">
    <citation type="submission" date="2020-01" db="EMBL/GenBank/DDBJ databases">
        <title>Development of genomics and gene disruption for Polysphondylium violaceum indicates a role for the polyketide synthase stlB in stalk morphogenesis.</title>
        <authorList>
            <person name="Narita B."/>
            <person name="Kawabe Y."/>
            <person name="Kin K."/>
            <person name="Saito T."/>
            <person name="Gibbs R."/>
            <person name="Kuspa A."/>
            <person name="Muzny D."/>
            <person name="Queller D."/>
            <person name="Richards S."/>
            <person name="Strassman J."/>
            <person name="Sucgang R."/>
            <person name="Worley K."/>
            <person name="Schaap P."/>
        </authorList>
    </citation>
    <scope>NUCLEOTIDE SEQUENCE</scope>
    <source>
        <strain evidence="15">QSvi11</strain>
    </source>
</reference>
<dbReference type="SMART" id="SM00963">
    <property type="entry name" value="SRP54_N"/>
    <property type="match status" value="1"/>
</dbReference>
<keyword evidence="16" id="KW-1185">Reference proteome</keyword>
<comment type="similarity">
    <text evidence="3 13">Belongs to the GTP-binding SRP family. SRP54 subfamily.</text>
</comment>
<dbReference type="PROSITE" id="PS00300">
    <property type="entry name" value="SRP54"/>
    <property type="match status" value="1"/>
</dbReference>
<organism evidence="15 16">
    <name type="scientific">Polysphondylium violaceum</name>
    <dbReference type="NCBI Taxonomy" id="133409"/>
    <lineage>
        <taxon>Eukaryota</taxon>
        <taxon>Amoebozoa</taxon>
        <taxon>Evosea</taxon>
        <taxon>Eumycetozoa</taxon>
        <taxon>Dictyostelia</taxon>
        <taxon>Dictyosteliales</taxon>
        <taxon>Dictyosteliaceae</taxon>
        <taxon>Polysphondylium</taxon>
    </lineage>
</organism>
<protein>
    <recommendedName>
        <fullName evidence="13">Signal recognition particle 54 kDa protein</fullName>
    </recommendedName>
</protein>
<dbReference type="OrthoDB" id="10250817at2759"/>
<comment type="caution">
    <text evidence="15">The sequence shown here is derived from an EMBL/GenBank/DDBJ whole genome shotgun (WGS) entry which is preliminary data.</text>
</comment>
<keyword evidence="10 13" id="KW-0733">Signal recognition particle</keyword>
<dbReference type="Pfam" id="PF02881">
    <property type="entry name" value="SRP54_N"/>
    <property type="match status" value="1"/>
</dbReference>
<keyword evidence="7" id="KW-0256">Endoplasmic reticulum</keyword>
<dbReference type="GO" id="GO:0006616">
    <property type="term" value="P:SRP-dependent cotranslational protein targeting to membrane, translocation"/>
    <property type="evidence" value="ECO:0007669"/>
    <property type="project" value="TreeGrafter"/>
</dbReference>
<dbReference type="InterPro" id="IPR042101">
    <property type="entry name" value="SRP54_N_sf"/>
</dbReference>
<dbReference type="InterPro" id="IPR027417">
    <property type="entry name" value="P-loop_NTPase"/>
</dbReference>
<dbReference type="SMART" id="SM00382">
    <property type="entry name" value="AAA"/>
    <property type="match status" value="1"/>
</dbReference>
<dbReference type="InterPro" id="IPR006325">
    <property type="entry name" value="SRP54_euk"/>
</dbReference>
<dbReference type="PANTHER" id="PTHR11564:SF5">
    <property type="entry name" value="SIGNAL RECOGNITION PARTICLE SUBUNIT SRP54"/>
    <property type="match status" value="1"/>
</dbReference>
<comment type="domain">
    <text evidence="13">The M domain binds the 7SL RNA in presence of SRP19 and binds the signal sequence of presecretory proteins.</text>
</comment>
<evidence type="ECO:0000256" key="7">
    <source>
        <dbReference type="ARBA" id="ARBA00022824"/>
    </source>
</evidence>
<evidence type="ECO:0000256" key="2">
    <source>
        <dbReference type="ARBA" id="ARBA00004496"/>
    </source>
</evidence>
<dbReference type="CDD" id="cd17875">
    <property type="entry name" value="SRP54_G"/>
    <property type="match status" value="1"/>
</dbReference>
<evidence type="ECO:0000256" key="5">
    <source>
        <dbReference type="ARBA" id="ARBA00022741"/>
    </source>
</evidence>
<dbReference type="GO" id="GO:0005783">
    <property type="term" value="C:endoplasmic reticulum"/>
    <property type="evidence" value="ECO:0007669"/>
    <property type="project" value="UniProtKB-SubCell"/>
</dbReference>
<dbReference type="Pfam" id="PF00448">
    <property type="entry name" value="SRP54"/>
    <property type="match status" value="1"/>
</dbReference>
<dbReference type="GO" id="GO:0030942">
    <property type="term" value="F:endoplasmic reticulum signal peptide binding"/>
    <property type="evidence" value="ECO:0007669"/>
    <property type="project" value="TreeGrafter"/>
</dbReference>
<dbReference type="HAMAP" id="MF_00306">
    <property type="entry name" value="SRP54"/>
    <property type="match status" value="1"/>
</dbReference>
<dbReference type="Gene3D" id="1.20.120.140">
    <property type="entry name" value="Signal recognition particle SRP54, nucleotide-binding domain"/>
    <property type="match status" value="1"/>
</dbReference>
<dbReference type="EMBL" id="AJWJ01000008">
    <property type="protein sequence ID" value="KAF2078227.1"/>
    <property type="molecule type" value="Genomic_DNA"/>
</dbReference>
<evidence type="ECO:0000256" key="10">
    <source>
        <dbReference type="ARBA" id="ARBA00023135"/>
    </source>
</evidence>
<dbReference type="SUPFAM" id="SSF52540">
    <property type="entry name" value="P-loop containing nucleoside triphosphate hydrolases"/>
    <property type="match status" value="1"/>
</dbReference>
<evidence type="ECO:0000256" key="9">
    <source>
        <dbReference type="ARBA" id="ARBA00023134"/>
    </source>
</evidence>
<dbReference type="GO" id="GO:0005829">
    <property type="term" value="C:cytosol"/>
    <property type="evidence" value="ECO:0007669"/>
    <property type="project" value="TreeGrafter"/>
</dbReference>
<dbReference type="InterPro" id="IPR036225">
    <property type="entry name" value="SRP/SRP_N"/>
</dbReference>
<dbReference type="InterPro" id="IPR003593">
    <property type="entry name" value="AAA+_ATPase"/>
</dbReference>
<dbReference type="InterPro" id="IPR013822">
    <property type="entry name" value="Signal_recog_particl_SRP54_hlx"/>
</dbReference>
<dbReference type="GO" id="GO:0008312">
    <property type="term" value="F:7S RNA binding"/>
    <property type="evidence" value="ECO:0007669"/>
    <property type="project" value="UniProtKB-UniRule"/>
</dbReference>
<keyword evidence="5 13" id="KW-0547">Nucleotide-binding</keyword>
<dbReference type="NCBIfam" id="TIGR01425">
    <property type="entry name" value="SRP54_euk"/>
    <property type="match status" value="1"/>
</dbReference>
<dbReference type="Gene3D" id="3.40.50.300">
    <property type="entry name" value="P-loop containing nucleotide triphosphate hydrolases"/>
    <property type="match status" value="1"/>
</dbReference>
<dbReference type="FunFam" id="3.40.50.300:FF:000022">
    <property type="entry name" value="Signal recognition particle 54 kDa subunit"/>
    <property type="match status" value="1"/>
</dbReference>
<keyword evidence="4 13" id="KW-0963">Cytoplasm</keyword>
<dbReference type="InterPro" id="IPR036891">
    <property type="entry name" value="Signal_recog_part_SRP54_M_sf"/>
</dbReference>
<keyword evidence="8 13" id="KW-0694">RNA-binding</keyword>
<proteinExistence type="inferred from homology"/>
<evidence type="ECO:0000256" key="8">
    <source>
        <dbReference type="ARBA" id="ARBA00022884"/>
    </source>
</evidence>
<comment type="catalytic activity">
    <reaction evidence="12">
        <text>GTP + H2O = GDP + phosphate + H(+)</text>
        <dbReference type="Rhea" id="RHEA:19669"/>
        <dbReference type="ChEBI" id="CHEBI:15377"/>
        <dbReference type="ChEBI" id="CHEBI:15378"/>
        <dbReference type="ChEBI" id="CHEBI:37565"/>
        <dbReference type="ChEBI" id="CHEBI:43474"/>
        <dbReference type="ChEBI" id="CHEBI:58189"/>
        <dbReference type="EC" id="3.6.5.4"/>
    </reaction>
    <physiologicalReaction direction="left-to-right" evidence="12">
        <dbReference type="Rhea" id="RHEA:19670"/>
    </physiologicalReaction>
</comment>